<dbReference type="AlphaFoldDB" id="A0A5N6FUV2"/>
<organism evidence="1">
    <name type="scientific">Petromyces alliaceus</name>
    <name type="common">Aspergillus alliaceus</name>
    <dbReference type="NCBI Taxonomy" id="209559"/>
    <lineage>
        <taxon>Eukaryota</taxon>
        <taxon>Fungi</taxon>
        <taxon>Dikarya</taxon>
        <taxon>Ascomycota</taxon>
        <taxon>Pezizomycotina</taxon>
        <taxon>Eurotiomycetes</taxon>
        <taxon>Eurotiomycetidae</taxon>
        <taxon>Eurotiales</taxon>
        <taxon>Aspergillaceae</taxon>
        <taxon>Aspergillus</taxon>
        <taxon>Aspergillus subgen. Circumdati</taxon>
    </lineage>
</organism>
<sequence length="65" mass="7195">MGFHQVEIRIQAVSLAAWGISTTEIAASLGLSQRTIQEIYKRAKAGGFDSTQDIRIKIEFVEDAK</sequence>
<reference evidence="1" key="1">
    <citation type="submission" date="2019-04" db="EMBL/GenBank/DDBJ databases">
        <title>Friends and foes A comparative genomics studyof 23 Aspergillus species from section Flavi.</title>
        <authorList>
            <consortium name="DOE Joint Genome Institute"/>
            <person name="Kjaerbolling I."/>
            <person name="Vesth T."/>
            <person name="Frisvad J.C."/>
            <person name="Nybo J.L."/>
            <person name="Theobald S."/>
            <person name="Kildgaard S."/>
            <person name="Isbrandt T."/>
            <person name="Kuo A."/>
            <person name="Sato A."/>
            <person name="Lyhne E.K."/>
            <person name="Kogle M.E."/>
            <person name="Wiebenga A."/>
            <person name="Kun R.S."/>
            <person name="Lubbers R.J."/>
            <person name="Makela M.R."/>
            <person name="Barry K."/>
            <person name="Chovatia M."/>
            <person name="Clum A."/>
            <person name="Daum C."/>
            <person name="Haridas S."/>
            <person name="He G."/>
            <person name="LaButti K."/>
            <person name="Lipzen A."/>
            <person name="Mondo S."/>
            <person name="Riley R."/>
            <person name="Salamov A."/>
            <person name="Simmons B.A."/>
            <person name="Magnuson J.K."/>
            <person name="Henrissat B."/>
            <person name="Mortensen U.H."/>
            <person name="Larsen T.O."/>
            <person name="Devries R.P."/>
            <person name="Grigoriev I.V."/>
            <person name="Machida M."/>
            <person name="Baker S.E."/>
            <person name="Andersen M.R."/>
        </authorList>
    </citation>
    <scope>NUCLEOTIDE SEQUENCE [LARGE SCALE GENOMIC DNA]</scope>
    <source>
        <strain evidence="1">IBT 14317</strain>
    </source>
</reference>
<protein>
    <submittedName>
        <fullName evidence="1">Uncharacterized protein</fullName>
    </submittedName>
</protein>
<dbReference type="Proteomes" id="UP000326877">
    <property type="component" value="Unassembled WGS sequence"/>
</dbReference>
<gene>
    <name evidence="1" type="ORF">BDV23DRAFT_146300</name>
</gene>
<accession>A0A5N6FUV2</accession>
<proteinExistence type="predicted"/>
<dbReference type="OrthoDB" id="5415741at2759"/>
<dbReference type="InterPro" id="IPR009057">
    <property type="entry name" value="Homeodomain-like_sf"/>
</dbReference>
<dbReference type="EMBL" id="ML735221">
    <property type="protein sequence ID" value="KAE8394769.1"/>
    <property type="molecule type" value="Genomic_DNA"/>
</dbReference>
<accession>A0A5N7CLP7</accession>
<name>A0A5N6FUV2_PETAA</name>
<evidence type="ECO:0000313" key="1">
    <source>
        <dbReference type="EMBL" id="KAE8394769.1"/>
    </source>
</evidence>
<dbReference type="SUPFAM" id="SSF46689">
    <property type="entry name" value="Homeodomain-like"/>
    <property type="match status" value="1"/>
</dbReference>
<dbReference type="Pfam" id="PF13384">
    <property type="entry name" value="HTH_23"/>
    <property type="match status" value="1"/>
</dbReference>